<evidence type="ECO:0000313" key="2">
    <source>
        <dbReference type="EMBL" id="CAJ1510387.1"/>
    </source>
</evidence>
<dbReference type="SUPFAM" id="SSF55785">
    <property type="entry name" value="PYP-like sensor domain (PAS domain)"/>
    <property type="match status" value="1"/>
</dbReference>
<evidence type="ECO:0000313" key="3">
    <source>
        <dbReference type="Proteomes" id="UP001190464"/>
    </source>
</evidence>
<dbReference type="Pfam" id="PF08448">
    <property type="entry name" value="PAS_4"/>
    <property type="match status" value="1"/>
</dbReference>
<name>A0ABN9NQF4_9MYCO</name>
<dbReference type="InterPro" id="IPR011006">
    <property type="entry name" value="CheY-like_superfamily"/>
</dbReference>
<keyword evidence="3" id="KW-1185">Reference proteome</keyword>
<dbReference type="InterPro" id="IPR005561">
    <property type="entry name" value="ANTAR"/>
</dbReference>
<dbReference type="Pfam" id="PF03861">
    <property type="entry name" value="ANTAR"/>
    <property type="match status" value="1"/>
</dbReference>
<sequence length="247" mass="28132">MPGQDRFDEMARRLGQGRTTGAVLLLDRDLRIRGVNAAYERISLRRRTELLGDFLFDAFPENPSDPKANGRSNLEMSLETAMRTGRPHRMWLQRYDVRDLRTPDKFVPKVWKPWNAPLIDHGVLLGAVHHVEPVTQVQQAVATMERALEDGESWSAAELLRVLSAVSATENAHHHEQRRALVREAEQLQRAIENRDTIGQAKGALMERYDIDATAAFNLLVKISQDTNTPVAHVARKLTRIDHPDRR</sequence>
<dbReference type="SUPFAM" id="SSF52172">
    <property type="entry name" value="CheY-like"/>
    <property type="match status" value="1"/>
</dbReference>
<organism evidence="2 3">
    <name type="scientific">[Mycobacterium] holstebronense</name>
    <dbReference type="NCBI Taxonomy" id="3064288"/>
    <lineage>
        <taxon>Bacteria</taxon>
        <taxon>Bacillati</taxon>
        <taxon>Actinomycetota</taxon>
        <taxon>Actinomycetes</taxon>
        <taxon>Mycobacteriales</taxon>
        <taxon>Mycobacteriaceae</taxon>
        <taxon>Mycolicibacterium</taxon>
    </lineage>
</organism>
<dbReference type="EMBL" id="OY726398">
    <property type="protein sequence ID" value="CAJ1510387.1"/>
    <property type="molecule type" value="Genomic_DNA"/>
</dbReference>
<dbReference type="Gene3D" id="1.10.10.10">
    <property type="entry name" value="Winged helix-like DNA-binding domain superfamily/Winged helix DNA-binding domain"/>
    <property type="match status" value="1"/>
</dbReference>
<dbReference type="PROSITE" id="PS50921">
    <property type="entry name" value="ANTAR"/>
    <property type="match status" value="1"/>
</dbReference>
<dbReference type="InterPro" id="IPR013656">
    <property type="entry name" value="PAS_4"/>
</dbReference>
<dbReference type="InterPro" id="IPR036388">
    <property type="entry name" value="WH-like_DNA-bd_sf"/>
</dbReference>
<dbReference type="Proteomes" id="UP001190464">
    <property type="component" value="Chromosome"/>
</dbReference>
<protein>
    <submittedName>
        <fullName evidence="2">ANTAR domain-containing protein</fullName>
    </submittedName>
</protein>
<gene>
    <name evidence="2" type="ORF">MU0102_004146</name>
</gene>
<accession>A0ABN9NQF4</accession>
<evidence type="ECO:0000259" key="1">
    <source>
        <dbReference type="PROSITE" id="PS50921"/>
    </source>
</evidence>
<dbReference type="InterPro" id="IPR035965">
    <property type="entry name" value="PAS-like_dom_sf"/>
</dbReference>
<dbReference type="Gene3D" id="3.30.450.20">
    <property type="entry name" value="PAS domain"/>
    <property type="match status" value="1"/>
</dbReference>
<reference evidence="2 3" key="1">
    <citation type="submission" date="2023-08" db="EMBL/GenBank/DDBJ databases">
        <authorList>
            <person name="Folkvardsen B D."/>
            <person name="Norman A."/>
        </authorList>
    </citation>
    <scope>NUCLEOTIDE SEQUENCE [LARGE SCALE GENOMIC DNA]</scope>
    <source>
        <strain evidence="2 3">Mu0102</strain>
    </source>
</reference>
<feature type="domain" description="ANTAR" evidence="1">
    <location>
        <begin position="178"/>
        <end position="239"/>
    </location>
</feature>
<proteinExistence type="predicted"/>
<dbReference type="SMART" id="SM01012">
    <property type="entry name" value="ANTAR"/>
    <property type="match status" value="1"/>
</dbReference>